<keyword evidence="2" id="KW-0808">Transferase</keyword>
<organism evidence="3 4">
    <name type="scientific">Gossypium stocksii</name>
    <dbReference type="NCBI Taxonomy" id="47602"/>
    <lineage>
        <taxon>Eukaryota</taxon>
        <taxon>Viridiplantae</taxon>
        <taxon>Streptophyta</taxon>
        <taxon>Embryophyta</taxon>
        <taxon>Tracheophyta</taxon>
        <taxon>Spermatophyta</taxon>
        <taxon>Magnoliopsida</taxon>
        <taxon>eudicotyledons</taxon>
        <taxon>Gunneridae</taxon>
        <taxon>Pentapetalae</taxon>
        <taxon>rosids</taxon>
        <taxon>malvids</taxon>
        <taxon>Malvales</taxon>
        <taxon>Malvaceae</taxon>
        <taxon>Malvoideae</taxon>
        <taxon>Gossypium</taxon>
    </lineage>
</organism>
<keyword evidence="4" id="KW-1185">Reference proteome</keyword>
<accession>A0A9D3VNL3</accession>
<dbReference type="PANTHER" id="PTHR48048">
    <property type="entry name" value="GLYCOSYLTRANSFERASE"/>
    <property type="match status" value="1"/>
</dbReference>
<comment type="similarity">
    <text evidence="1">Belongs to the UDP-glycosyltransferase family.</text>
</comment>
<evidence type="ECO:0000313" key="4">
    <source>
        <dbReference type="Proteomes" id="UP000828251"/>
    </source>
</evidence>
<comment type="caution">
    <text evidence="3">The sequence shown here is derived from an EMBL/GenBank/DDBJ whole genome shotgun (WGS) entry which is preliminary data.</text>
</comment>
<dbReference type="SUPFAM" id="SSF53756">
    <property type="entry name" value="UDP-Glycosyltransferase/glycogen phosphorylase"/>
    <property type="match status" value="1"/>
</dbReference>
<dbReference type="OrthoDB" id="5835829at2759"/>
<reference evidence="3 4" key="1">
    <citation type="journal article" date="2021" name="Plant Biotechnol. J.">
        <title>Multi-omics assisted identification of the key and species-specific regulatory components of drought-tolerant mechanisms in Gossypium stocksii.</title>
        <authorList>
            <person name="Yu D."/>
            <person name="Ke L."/>
            <person name="Zhang D."/>
            <person name="Wu Y."/>
            <person name="Sun Y."/>
            <person name="Mei J."/>
            <person name="Sun J."/>
            <person name="Sun Y."/>
        </authorList>
    </citation>
    <scope>NUCLEOTIDE SEQUENCE [LARGE SCALE GENOMIC DNA]</scope>
    <source>
        <strain evidence="4">cv. E1</strain>
        <tissue evidence="3">Leaf</tissue>
    </source>
</reference>
<name>A0A9D3VNL3_9ROSI</name>
<evidence type="ECO:0000256" key="1">
    <source>
        <dbReference type="ARBA" id="ARBA00009995"/>
    </source>
</evidence>
<gene>
    <name evidence="3" type="ORF">J1N35_017082</name>
</gene>
<proteinExistence type="inferred from homology"/>
<dbReference type="EMBL" id="JAIQCV010000006">
    <property type="protein sequence ID" value="KAH1089825.1"/>
    <property type="molecule type" value="Genomic_DNA"/>
</dbReference>
<dbReference type="InterPro" id="IPR050481">
    <property type="entry name" value="UDP-glycosyltransf_plant"/>
</dbReference>
<evidence type="ECO:0000256" key="2">
    <source>
        <dbReference type="ARBA" id="ARBA00022676"/>
    </source>
</evidence>
<keyword evidence="2" id="KW-0328">Glycosyltransferase</keyword>
<dbReference type="GO" id="GO:0035251">
    <property type="term" value="F:UDP-glucosyltransferase activity"/>
    <property type="evidence" value="ECO:0007669"/>
    <property type="project" value="InterPro"/>
</dbReference>
<evidence type="ECO:0000313" key="3">
    <source>
        <dbReference type="EMBL" id="KAH1089825.1"/>
    </source>
</evidence>
<dbReference type="PANTHER" id="PTHR48048:SF30">
    <property type="entry name" value="GLYCOSYLTRANSFERASE"/>
    <property type="match status" value="1"/>
</dbReference>
<dbReference type="Proteomes" id="UP000828251">
    <property type="component" value="Unassembled WGS sequence"/>
</dbReference>
<sequence>MGLFSKDQLMELAVGLERSGQRFLWVVSNPPPNNNKQGFSKGSHPSLEGFLDRTSDGGLILKAWAPQVAVLVMTRWAENGLVSAEEVEKRVRELRKRSEAAAARSQGGTSRAALAQLVKCWA</sequence>
<dbReference type="AlphaFoldDB" id="A0A9D3VNL3"/>
<dbReference type="Gene3D" id="3.40.50.2000">
    <property type="entry name" value="Glycogen Phosphorylase B"/>
    <property type="match status" value="1"/>
</dbReference>
<protein>
    <submittedName>
        <fullName evidence="3">Uncharacterized protein</fullName>
    </submittedName>
</protein>